<dbReference type="EMBL" id="JAUKUA010000006">
    <property type="protein sequence ID" value="KAK0708072.1"/>
    <property type="molecule type" value="Genomic_DNA"/>
</dbReference>
<sequence>IDVSPQDFNRLDQERELRRRKIRFRRYNAKERFLIVVIPRTPHERLHLRLYREMTKYIDRMGLDDAWNDDGTTTSPLRLGSNHGEGPGGTCGEGDSSGSPYPQPNGRNWPTLVIEAGDSSSLEKLRADMRWWFSESDHQVQIILLAKLDRPRKIIILEKWVETTPPPRPGPITRAASIANIPQRDCVQEVTIDWTDGTAAEIPASHIVTKGDLRLEFHLLFLRPPRNPREGDILITVPRLQVWASRVWEAVIKL</sequence>
<reference evidence="2" key="1">
    <citation type="submission" date="2023-06" db="EMBL/GenBank/DDBJ databases">
        <title>Genome-scale phylogeny and comparative genomics of the fungal order Sordariales.</title>
        <authorList>
            <consortium name="Lawrence Berkeley National Laboratory"/>
            <person name="Hensen N."/>
            <person name="Bonometti L."/>
            <person name="Westerberg I."/>
            <person name="Brannstrom I.O."/>
            <person name="Guillou S."/>
            <person name="Cros-Aarteil S."/>
            <person name="Calhoun S."/>
            <person name="Haridas S."/>
            <person name="Kuo A."/>
            <person name="Mondo S."/>
            <person name="Pangilinan J."/>
            <person name="Riley R."/>
            <person name="Labutti K."/>
            <person name="Andreopoulos B."/>
            <person name="Lipzen A."/>
            <person name="Chen C."/>
            <person name="Yanf M."/>
            <person name="Daum C."/>
            <person name="Ng V."/>
            <person name="Clum A."/>
            <person name="Steindorff A."/>
            <person name="Ohm R."/>
            <person name="Martin F."/>
            <person name="Silar P."/>
            <person name="Natvig D."/>
            <person name="Lalanne C."/>
            <person name="Gautier V."/>
            <person name="Ament-Velasquez S.L."/>
            <person name="Kruys A."/>
            <person name="Hutchinson M.I."/>
            <person name="Powell A.J."/>
            <person name="Barry K."/>
            <person name="Miller A.N."/>
            <person name="Grigoriev I.V."/>
            <person name="Debuchy R."/>
            <person name="Gladieux P."/>
            <person name="Thoren M.H."/>
            <person name="Johannesson H."/>
        </authorList>
    </citation>
    <scope>NUCLEOTIDE SEQUENCE</scope>
    <source>
        <strain evidence="2">SMH4607-1</strain>
    </source>
</reference>
<evidence type="ECO:0000313" key="2">
    <source>
        <dbReference type="EMBL" id="KAK0708072.1"/>
    </source>
</evidence>
<evidence type="ECO:0000313" key="3">
    <source>
        <dbReference type="Proteomes" id="UP001172102"/>
    </source>
</evidence>
<keyword evidence="3" id="KW-1185">Reference proteome</keyword>
<feature type="compositionally biased region" description="Gly residues" evidence="1">
    <location>
        <begin position="83"/>
        <end position="92"/>
    </location>
</feature>
<evidence type="ECO:0000256" key="1">
    <source>
        <dbReference type="SAM" id="MobiDB-lite"/>
    </source>
</evidence>
<feature type="non-terminal residue" evidence="2">
    <location>
        <position position="1"/>
    </location>
</feature>
<feature type="region of interest" description="Disordered" evidence="1">
    <location>
        <begin position="72"/>
        <end position="110"/>
    </location>
</feature>
<accession>A0AA40A2I8</accession>
<name>A0AA40A2I8_9PEZI</name>
<organism evidence="2 3">
    <name type="scientific">Lasiosphaeris hirsuta</name>
    <dbReference type="NCBI Taxonomy" id="260670"/>
    <lineage>
        <taxon>Eukaryota</taxon>
        <taxon>Fungi</taxon>
        <taxon>Dikarya</taxon>
        <taxon>Ascomycota</taxon>
        <taxon>Pezizomycotina</taxon>
        <taxon>Sordariomycetes</taxon>
        <taxon>Sordariomycetidae</taxon>
        <taxon>Sordariales</taxon>
        <taxon>Lasiosphaeriaceae</taxon>
        <taxon>Lasiosphaeris</taxon>
    </lineage>
</organism>
<dbReference type="Proteomes" id="UP001172102">
    <property type="component" value="Unassembled WGS sequence"/>
</dbReference>
<protein>
    <submittedName>
        <fullName evidence="2">Uncharacterized protein</fullName>
    </submittedName>
</protein>
<dbReference type="AlphaFoldDB" id="A0AA40A2I8"/>
<proteinExistence type="predicted"/>
<gene>
    <name evidence="2" type="ORF">B0H67DRAFT_494844</name>
</gene>
<comment type="caution">
    <text evidence="2">The sequence shown here is derived from an EMBL/GenBank/DDBJ whole genome shotgun (WGS) entry which is preliminary data.</text>
</comment>